<accession>A0ACC1L8D9</accession>
<keyword evidence="2" id="KW-1185">Reference proteome</keyword>
<organism evidence="1 2">
    <name type="scientific">Coemansia helicoidea</name>
    <dbReference type="NCBI Taxonomy" id="1286919"/>
    <lineage>
        <taxon>Eukaryota</taxon>
        <taxon>Fungi</taxon>
        <taxon>Fungi incertae sedis</taxon>
        <taxon>Zoopagomycota</taxon>
        <taxon>Kickxellomycotina</taxon>
        <taxon>Kickxellomycetes</taxon>
        <taxon>Kickxellales</taxon>
        <taxon>Kickxellaceae</taxon>
        <taxon>Coemansia</taxon>
    </lineage>
</organism>
<protein>
    <submittedName>
        <fullName evidence="1">Uncharacterized protein</fullName>
    </submittedName>
</protein>
<reference evidence="1" key="1">
    <citation type="submission" date="2022-07" db="EMBL/GenBank/DDBJ databases">
        <title>Phylogenomic reconstructions and comparative analyses of Kickxellomycotina fungi.</title>
        <authorList>
            <person name="Reynolds N.K."/>
            <person name="Stajich J.E."/>
            <person name="Barry K."/>
            <person name="Grigoriev I.V."/>
            <person name="Crous P."/>
            <person name="Smith M.E."/>
        </authorList>
    </citation>
    <scope>NUCLEOTIDE SEQUENCE</scope>
    <source>
        <strain evidence="1">BCRC 34780</strain>
    </source>
</reference>
<dbReference type="EMBL" id="JANBUN010000550">
    <property type="protein sequence ID" value="KAJ2802917.1"/>
    <property type="molecule type" value="Genomic_DNA"/>
</dbReference>
<gene>
    <name evidence="1" type="ORF">H4R21_002235</name>
</gene>
<sequence>MSLAISTEFGYCVIVAVAMAIQCKARVMDVEAFRERYNMPHPESDGGQPEGQLSDEDRARFNRIKHLRDSCHEHLITALPLFLLAALFYPRLTINQGVMYMLAHAAYNWFYTRGKLEACKYCMLFIKVKTLMWAVLAMHGAAMVTIFA</sequence>
<evidence type="ECO:0000313" key="1">
    <source>
        <dbReference type="EMBL" id="KAJ2802917.1"/>
    </source>
</evidence>
<proteinExistence type="predicted"/>
<comment type="caution">
    <text evidence="1">The sequence shown here is derived from an EMBL/GenBank/DDBJ whole genome shotgun (WGS) entry which is preliminary data.</text>
</comment>
<dbReference type="Proteomes" id="UP001140087">
    <property type="component" value="Unassembled WGS sequence"/>
</dbReference>
<name>A0ACC1L8D9_9FUNG</name>
<evidence type="ECO:0000313" key="2">
    <source>
        <dbReference type="Proteomes" id="UP001140087"/>
    </source>
</evidence>